<keyword evidence="1" id="KW-0540">Nuclease</keyword>
<sequence length="582" mass="67896">METKRSNKKIKLNNDPVQKKLDFYFISPKPSNQLAVIEEQNDKKEKLDQEHSPLSPTPTSTSTTTATPISNSSMSDVSPNEGNEKQESFYESSMYTDEFNSMLATVLDGEQFLFTPTELKVFHTYQYEINGDAKHLYVRLWMRKKRRWIRIDKLKANNKHVRDLKAAAQQLREHGLTSKHEIPIEDALELLSVDELKQIAPCRAANRAEYITTIRTQCNTSEIRRRVGYCILLDEHIHGLFHRVHLVYYRLTVLEEENPMTAAILARISRRNYPDYVTCRTTTVWTSRDDLLAYEQALKVELQFEEQNLKAKIDHDQDLLLTCWELCENHIGLWEDMLKERHNKDDYSSQGSFFSRRPYSMRQFEACRVYTRLLDHGTQVLAKLHEYDLEAIMLRKLLAQKVYRLAKRGCWYDRLALVQSKKQDRKAKKEALATCIKGIQDPTVHSIDLHRLHRRIHRLERDLAIPKREQLDFSYLQLRKPQERIIYGERISESVSGFKSIWRADDGAECSVEALSLDYYKKQGYTQGYHTEGGMISMLFILLFWDIVFAPMDGVFETSYQSAPLDMGSDAFYAGNKSQGCV</sequence>
<evidence type="ECO:0000259" key="3">
    <source>
        <dbReference type="Pfam" id="PF21170"/>
    </source>
</evidence>
<feature type="domain" description="Fanconi-associated nuclease 1-like TPR" evidence="3">
    <location>
        <begin position="348"/>
        <end position="456"/>
    </location>
</feature>
<organism evidence="4 5">
    <name type="scientific">Phascolomyces articulosus</name>
    <dbReference type="NCBI Taxonomy" id="60185"/>
    <lineage>
        <taxon>Eukaryota</taxon>
        <taxon>Fungi</taxon>
        <taxon>Fungi incertae sedis</taxon>
        <taxon>Mucoromycota</taxon>
        <taxon>Mucoromycotina</taxon>
        <taxon>Mucoromycetes</taxon>
        <taxon>Mucorales</taxon>
        <taxon>Lichtheimiaceae</taxon>
        <taxon>Phascolomyces</taxon>
    </lineage>
</organism>
<feature type="compositionally biased region" description="Basic and acidic residues" evidence="2">
    <location>
        <begin position="40"/>
        <end position="51"/>
    </location>
</feature>
<evidence type="ECO:0000256" key="1">
    <source>
        <dbReference type="RuleBase" id="RU365033"/>
    </source>
</evidence>
<comment type="subcellular location">
    <subcellularLocation>
        <location evidence="1">Nucleus</location>
    </subcellularLocation>
</comment>
<gene>
    <name evidence="4" type="ORF">BDA99DRAFT_232249</name>
</gene>
<feature type="compositionally biased region" description="Low complexity" evidence="2">
    <location>
        <begin position="52"/>
        <end position="73"/>
    </location>
</feature>
<proteinExistence type="inferred from homology"/>
<dbReference type="GO" id="GO:0005634">
    <property type="term" value="C:nucleus"/>
    <property type="evidence" value="ECO:0007669"/>
    <property type="project" value="UniProtKB-SubCell"/>
</dbReference>
<feature type="region of interest" description="Disordered" evidence="2">
    <location>
        <begin position="36"/>
        <end position="86"/>
    </location>
</feature>
<comment type="catalytic activity">
    <reaction evidence="1">
        <text>Hydrolytically removes 5'-nucleotides successively from the 3'-hydroxy termini of 3'-hydroxy-terminated oligonucleotides.</text>
        <dbReference type="EC" id="3.1.4.1"/>
    </reaction>
</comment>
<reference evidence="4" key="1">
    <citation type="journal article" date="2022" name="IScience">
        <title>Evolution of zygomycete secretomes and the origins of terrestrial fungal ecologies.</title>
        <authorList>
            <person name="Chang Y."/>
            <person name="Wang Y."/>
            <person name="Mondo S."/>
            <person name="Ahrendt S."/>
            <person name="Andreopoulos W."/>
            <person name="Barry K."/>
            <person name="Beard J."/>
            <person name="Benny G.L."/>
            <person name="Blankenship S."/>
            <person name="Bonito G."/>
            <person name="Cuomo C."/>
            <person name="Desiro A."/>
            <person name="Gervers K.A."/>
            <person name="Hundley H."/>
            <person name="Kuo A."/>
            <person name="LaButti K."/>
            <person name="Lang B.F."/>
            <person name="Lipzen A."/>
            <person name="O'Donnell K."/>
            <person name="Pangilinan J."/>
            <person name="Reynolds N."/>
            <person name="Sandor L."/>
            <person name="Smith M.E."/>
            <person name="Tsang A."/>
            <person name="Grigoriev I.V."/>
            <person name="Stajich J.E."/>
            <person name="Spatafora J.W."/>
        </authorList>
    </citation>
    <scope>NUCLEOTIDE SEQUENCE</scope>
    <source>
        <strain evidence="4">RSA 2281</strain>
    </source>
</reference>
<dbReference type="InterPro" id="IPR049126">
    <property type="entry name" value="FAN1-like_TPR"/>
</dbReference>
<dbReference type="GO" id="GO:0070336">
    <property type="term" value="F:flap-structured DNA binding"/>
    <property type="evidence" value="ECO:0007669"/>
    <property type="project" value="TreeGrafter"/>
</dbReference>
<keyword evidence="1" id="KW-0479">Metal-binding</keyword>
<dbReference type="Proteomes" id="UP001209540">
    <property type="component" value="Unassembled WGS sequence"/>
</dbReference>
<keyword evidence="1" id="KW-0378">Hydrolase</keyword>
<dbReference type="AlphaFoldDB" id="A0AAD5JZJ3"/>
<keyword evidence="1" id="KW-0234">DNA repair</keyword>
<dbReference type="GO" id="GO:0004528">
    <property type="term" value="F:phosphodiesterase I activity"/>
    <property type="evidence" value="ECO:0007669"/>
    <property type="project" value="UniProtKB-EC"/>
</dbReference>
<dbReference type="EMBL" id="JAIXMP010000039">
    <property type="protein sequence ID" value="KAI9248276.1"/>
    <property type="molecule type" value="Genomic_DNA"/>
</dbReference>
<dbReference type="GO" id="GO:0008409">
    <property type="term" value="F:5'-3' exonuclease activity"/>
    <property type="evidence" value="ECO:0007669"/>
    <property type="project" value="TreeGrafter"/>
</dbReference>
<dbReference type="GO" id="GO:0046872">
    <property type="term" value="F:metal ion binding"/>
    <property type="evidence" value="ECO:0007669"/>
    <property type="project" value="UniProtKB-KW"/>
</dbReference>
<evidence type="ECO:0000313" key="4">
    <source>
        <dbReference type="EMBL" id="KAI9248276.1"/>
    </source>
</evidence>
<comment type="similarity">
    <text evidence="1">Belongs to the FAN1 family.</text>
</comment>
<dbReference type="CDD" id="cd22326">
    <property type="entry name" value="FAN1-like"/>
    <property type="match status" value="1"/>
</dbReference>
<dbReference type="PANTHER" id="PTHR15749:SF4">
    <property type="entry name" value="FANCONI-ASSOCIATED NUCLEASE 1"/>
    <property type="match status" value="1"/>
</dbReference>
<comment type="function">
    <text evidence="1">Nuclease required for the repair of DNA interstrand cross-links (ICL). Acts as a 5'-3' exonuclease that anchors at a cut end of DNA and cleaves DNA successively at every third nucleotide, allowing to excise an ICL from one strand through flanking incisions.</text>
</comment>
<comment type="cofactor">
    <cofactor evidence="1">
        <name>Mg(2+)</name>
        <dbReference type="ChEBI" id="CHEBI:18420"/>
    </cofactor>
    <cofactor evidence="1">
        <name>Mn(2+)</name>
        <dbReference type="ChEBI" id="CHEBI:29035"/>
    </cofactor>
</comment>
<protein>
    <recommendedName>
        <fullName evidence="1">Fanconi-associated nuclease</fullName>
        <ecNumber evidence="1">3.1.4.1</ecNumber>
    </recommendedName>
</protein>
<keyword evidence="1" id="KW-0460">Magnesium</keyword>
<dbReference type="EC" id="3.1.4.1" evidence="1"/>
<keyword evidence="1" id="KW-0539">Nucleus</keyword>
<evidence type="ECO:0000313" key="5">
    <source>
        <dbReference type="Proteomes" id="UP001209540"/>
    </source>
</evidence>
<dbReference type="Pfam" id="PF21170">
    <property type="entry name" value="FAN1_TPR"/>
    <property type="match status" value="1"/>
</dbReference>
<keyword evidence="5" id="KW-1185">Reference proteome</keyword>
<dbReference type="InterPro" id="IPR049132">
    <property type="entry name" value="FAN1-like_euk"/>
</dbReference>
<dbReference type="PANTHER" id="PTHR15749">
    <property type="entry name" value="FANCONI-ASSOCIATED NUCLEASE 1"/>
    <property type="match status" value="1"/>
</dbReference>
<evidence type="ECO:0000256" key="2">
    <source>
        <dbReference type="SAM" id="MobiDB-lite"/>
    </source>
</evidence>
<dbReference type="InterPro" id="IPR033315">
    <property type="entry name" value="Fan1-like"/>
</dbReference>
<comment type="caution">
    <text evidence="4">The sequence shown here is derived from an EMBL/GenBank/DDBJ whole genome shotgun (WGS) entry which is preliminary data.</text>
</comment>
<dbReference type="GO" id="GO:0036297">
    <property type="term" value="P:interstrand cross-link repair"/>
    <property type="evidence" value="ECO:0007669"/>
    <property type="project" value="InterPro"/>
</dbReference>
<name>A0AAD5JZJ3_9FUNG</name>
<dbReference type="GO" id="GO:0017108">
    <property type="term" value="F:5'-flap endonuclease activity"/>
    <property type="evidence" value="ECO:0007669"/>
    <property type="project" value="TreeGrafter"/>
</dbReference>
<keyword evidence="1" id="KW-0227">DNA damage</keyword>
<keyword evidence="1" id="KW-0464">Manganese</keyword>
<accession>A0AAD5JZJ3</accession>
<reference evidence="4" key="2">
    <citation type="submission" date="2023-02" db="EMBL/GenBank/DDBJ databases">
        <authorList>
            <consortium name="DOE Joint Genome Institute"/>
            <person name="Mondo S.J."/>
            <person name="Chang Y."/>
            <person name="Wang Y."/>
            <person name="Ahrendt S."/>
            <person name="Andreopoulos W."/>
            <person name="Barry K."/>
            <person name="Beard J."/>
            <person name="Benny G.L."/>
            <person name="Blankenship S."/>
            <person name="Bonito G."/>
            <person name="Cuomo C."/>
            <person name="Desiro A."/>
            <person name="Gervers K.A."/>
            <person name="Hundley H."/>
            <person name="Kuo A."/>
            <person name="LaButti K."/>
            <person name="Lang B.F."/>
            <person name="Lipzen A."/>
            <person name="O'Donnell K."/>
            <person name="Pangilinan J."/>
            <person name="Reynolds N."/>
            <person name="Sandor L."/>
            <person name="Smith M.W."/>
            <person name="Tsang A."/>
            <person name="Grigoriev I.V."/>
            <person name="Stajich J.E."/>
            <person name="Spatafora J.W."/>
        </authorList>
    </citation>
    <scope>NUCLEOTIDE SEQUENCE</scope>
    <source>
        <strain evidence="4">RSA 2281</strain>
    </source>
</reference>